<dbReference type="InterPro" id="IPR046700">
    <property type="entry name" value="DUF6570"/>
</dbReference>
<organism evidence="3 4">
    <name type="scientific">Mycena pura</name>
    <dbReference type="NCBI Taxonomy" id="153505"/>
    <lineage>
        <taxon>Eukaryota</taxon>
        <taxon>Fungi</taxon>
        <taxon>Dikarya</taxon>
        <taxon>Basidiomycota</taxon>
        <taxon>Agaricomycotina</taxon>
        <taxon>Agaricomycetes</taxon>
        <taxon>Agaricomycetidae</taxon>
        <taxon>Agaricales</taxon>
        <taxon>Marasmiineae</taxon>
        <taxon>Mycenaceae</taxon>
        <taxon>Mycena</taxon>
    </lineage>
</organism>
<sequence>MTVLKRPDLASDEANLLDPVLYLRALLRLYARRCFDVNRLILGLLSVDAVPVGCSKVNLIRLVALMKIRWLDLNCLPPPMPFDDGSIRDLLLDPADLKRKRMPALSLANRTFGPVRPGLKYLTVIEEAMIARCRLKCWIIQLKEENQDLILQSTQRGIKGHIIVPYSSSSIKDSATPPRTPRTRISKVDPDGKSPEVPDEMTDPGVVLPELVGSYNTISLFQFQPGDKYPPDKLSDHRGPYFAHNKAELVRRDYTDKDGKLIAPEELYATLTEGTLVLVVSLATYPLLCLQRRVL</sequence>
<protein>
    <recommendedName>
        <fullName evidence="2">DUF6570 domain-containing protein</fullName>
    </recommendedName>
</protein>
<evidence type="ECO:0000256" key="1">
    <source>
        <dbReference type="SAM" id="MobiDB-lite"/>
    </source>
</evidence>
<reference evidence="3" key="1">
    <citation type="submission" date="2023-03" db="EMBL/GenBank/DDBJ databases">
        <title>Massive genome expansion in bonnet fungi (Mycena s.s.) driven by repeated elements and novel gene families across ecological guilds.</title>
        <authorList>
            <consortium name="Lawrence Berkeley National Laboratory"/>
            <person name="Harder C.B."/>
            <person name="Miyauchi S."/>
            <person name="Viragh M."/>
            <person name="Kuo A."/>
            <person name="Thoen E."/>
            <person name="Andreopoulos B."/>
            <person name="Lu D."/>
            <person name="Skrede I."/>
            <person name="Drula E."/>
            <person name="Henrissat B."/>
            <person name="Morin E."/>
            <person name="Kohler A."/>
            <person name="Barry K."/>
            <person name="LaButti K."/>
            <person name="Morin E."/>
            <person name="Salamov A."/>
            <person name="Lipzen A."/>
            <person name="Mereny Z."/>
            <person name="Hegedus B."/>
            <person name="Baldrian P."/>
            <person name="Stursova M."/>
            <person name="Weitz H."/>
            <person name="Taylor A."/>
            <person name="Grigoriev I.V."/>
            <person name="Nagy L.G."/>
            <person name="Martin F."/>
            <person name="Kauserud H."/>
        </authorList>
    </citation>
    <scope>NUCLEOTIDE SEQUENCE</scope>
    <source>
        <strain evidence="3">9144</strain>
    </source>
</reference>
<feature type="region of interest" description="Disordered" evidence="1">
    <location>
        <begin position="169"/>
        <end position="203"/>
    </location>
</feature>
<evidence type="ECO:0000313" key="4">
    <source>
        <dbReference type="Proteomes" id="UP001219525"/>
    </source>
</evidence>
<dbReference type="AlphaFoldDB" id="A0AAD6VKU8"/>
<evidence type="ECO:0000313" key="3">
    <source>
        <dbReference type="EMBL" id="KAJ7215977.1"/>
    </source>
</evidence>
<gene>
    <name evidence="3" type="ORF">GGX14DRAFT_391644</name>
</gene>
<feature type="compositionally biased region" description="Basic and acidic residues" evidence="1">
    <location>
        <begin position="186"/>
        <end position="196"/>
    </location>
</feature>
<dbReference type="Pfam" id="PF20209">
    <property type="entry name" value="DUF6570"/>
    <property type="match status" value="1"/>
</dbReference>
<name>A0AAD6VKU8_9AGAR</name>
<comment type="caution">
    <text evidence="3">The sequence shown here is derived from an EMBL/GenBank/DDBJ whole genome shotgun (WGS) entry which is preliminary data.</text>
</comment>
<evidence type="ECO:0000259" key="2">
    <source>
        <dbReference type="Pfam" id="PF20209"/>
    </source>
</evidence>
<dbReference type="Proteomes" id="UP001219525">
    <property type="component" value="Unassembled WGS sequence"/>
</dbReference>
<proteinExistence type="predicted"/>
<accession>A0AAD6VKU8</accession>
<feature type="domain" description="DUF6570" evidence="2">
    <location>
        <begin position="99"/>
        <end position="182"/>
    </location>
</feature>
<keyword evidence="4" id="KW-1185">Reference proteome</keyword>
<dbReference type="EMBL" id="JARJCW010000016">
    <property type="protein sequence ID" value="KAJ7215977.1"/>
    <property type="molecule type" value="Genomic_DNA"/>
</dbReference>